<evidence type="ECO:0000313" key="3">
    <source>
        <dbReference type="Proteomes" id="UP000077856"/>
    </source>
</evidence>
<dbReference type="InterPro" id="IPR016193">
    <property type="entry name" value="Cytidine_deaminase-like"/>
</dbReference>
<evidence type="ECO:0000259" key="1">
    <source>
        <dbReference type="PROSITE" id="PS51747"/>
    </source>
</evidence>
<sequence length="101" mass="11013">MSILNTHDMEMIESANKLMKKLYQEGKHHVAAPVRTNSGKVYTAVNLEAYVGRAAVCAEAIVLGKAISESDQEFETIIAVLSKSEGSDSRVVSPWECAGNW</sequence>
<dbReference type="eggNOG" id="COG0295">
    <property type="taxonomic scope" value="Bacteria"/>
</dbReference>
<dbReference type="Proteomes" id="UP000077856">
    <property type="component" value="Chromosome"/>
</dbReference>
<dbReference type="STRING" id="1196031.A361_17350"/>
<name>A0A160MCZ2_9BACI</name>
<protein>
    <recommendedName>
        <fullName evidence="1">CMP/dCMP-type deaminase domain-containing protein</fullName>
    </recommendedName>
</protein>
<evidence type="ECO:0000313" key="2">
    <source>
        <dbReference type="EMBL" id="AND40842.1"/>
    </source>
</evidence>
<dbReference type="SUPFAM" id="SSF53927">
    <property type="entry name" value="Cytidine deaminase-like"/>
    <property type="match status" value="1"/>
</dbReference>
<dbReference type="KEGG" id="bon:A361_17350"/>
<dbReference type="PROSITE" id="PS51747">
    <property type="entry name" value="CYT_DCMP_DEAMINASES_2"/>
    <property type="match status" value="1"/>
</dbReference>
<dbReference type="AlphaFoldDB" id="A0A160MCZ2"/>
<gene>
    <name evidence="2" type="ORF">A361_17350</name>
</gene>
<reference evidence="2 3" key="1">
    <citation type="submission" date="2016-04" db="EMBL/GenBank/DDBJ databases">
        <title>Complete genome sequence of Bacillus oceanisediminis strain 2691.</title>
        <authorList>
            <person name="Jeong H."/>
            <person name="Kim H.J."/>
            <person name="Lee D.-W."/>
        </authorList>
    </citation>
    <scope>NUCLEOTIDE SEQUENCE [LARGE SCALE GENOMIC DNA]</scope>
    <source>
        <strain evidence="2 3">2691</strain>
    </source>
</reference>
<dbReference type="GO" id="GO:0003824">
    <property type="term" value="F:catalytic activity"/>
    <property type="evidence" value="ECO:0007669"/>
    <property type="project" value="InterPro"/>
</dbReference>
<dbReference type="EMBL" id="CP015506">
    <property type="protein sequence ID" value="AND40842.1"/>
    <property type="molecule type" value="Genomic_DNA"/>
</dbReference>
<dbReference type="InterPro" id="IPR002125">
    <property type="entry name" value="CMP_dCMP_dom"/>
</dbReference>
<dbReference type="CDD" id="cd01283">
    <property type="entry name" value="cytidine_deaminase"/>
    <property type="match status" value="1"/>
</dbReference>
<accession>A0A160MCZ2</accession>
<dbReference type="Gene3D" id="3.40.140.10">
    <property type="entry name" value="Cytidine Deaminase, domain 2"/>
    <property type="match status" value="1"/>
</dbReference>
<proteinExistence type="predicted"/>
<feature type="domain" description="CMP/dCMP-type deaminase" evidence="1">
    <location>
        <begin position="6"/>
        <end position="101"/>
    </location>
</feature>
<organism evidence="2 3">
    <name type="scientific">Cytobacillus oceanisediminis 2691</name>
    <dbReference type="NCBI Taxonomy" id="1196031"/>
    <lineage>
        <taxon>Bacteria</taxon>
        <taxon>Bacillati</taxon>
        <taxon>Bacillota</taxon>
        <taxon>Bacilli</taxon>
        <taxon>Bacillales</taxon>
        <taxon>Bacillaceae</taxon>
        <taxon>Cytobacillus</taxon>
    </lineage>
</organism>